<reference evidence="2 3" key="1">
    <citation type="submission" date="2016-10" db="EMBL/GenBank/DDBJ databases">
        <authorList>
            <person name="de Groot N.N."/>
        </authorList>
    </citation>
    <scope>NUCLEOTIDE SEQUENCE [LARGE SCALE GENOMIC DNA]</scope>
    <source>
        <strain evidence="2 3">DSM 21019</strain>
    </source>
</reference>
<feature type="transmembrane region" description="Helical" evidence="1">
    <location>
        <begin position="21"/>
        <end position="42"/>
    </location>
</feature>
<keyword evidence="1" id="KW-0472">Membrane</keyword>
<keyword evidence="3" id="KW-1185">Reference proteome</keyword>
<organism evidence="2 3">
    <name type="scientific">Robiginitalea myxolifaciens</name>
    <dbReference type="NCBI Taxonomy" id="400055"/>
    <lineage>
        <taxon>Bacteria</taxon>
        <taxon>Pseudomonadati</taxon>
        <taxon>Bacteroidota</taxon>
        <taxon>Flavobacteriia</taxon>
        <taxon>Flavobacteriales</taxon>
        <taxon>Flavobacteriaceae</taxon>
        <taxon>Robiginitalea</taxon>
    </lineage>
</organism>
<dbReference type="RefSeq" id="WP_092980354.1">
    <property type="nucleotide sequence ID" value="NZ_FOYQ01000001.1"/>
</dbReference>
<name>A0A1I6FR92_9FLAO</name>
<keyword evidence="1" id="KW-1133">Transmembrane helix</keyword>
<accession>A0A1I6FR92</accession>
<keyword evidence="1" id="KW-0812">Transmembrane</keyword>
<evidence type="ECO:0000313" key="3">
    <source>
        <dbReference type="Proteomes" id="UP000199534"/>
    </source>
</evidence>
<dbReference type="Pfam" id="PF19578">
    <property type="entry name" value="DUF6090"/>
    <property type="match status" value="1"/>
</dbReference>
<dbReference type="AlphaFoldDB" id="A0A1I6FR92"/>
<dbReference type="InterPro" id="IPR045749">
    <property type="entry name" value="DUF6090"/>
</dbReference>
<dbReference type="EMBL" id="FOYQ01000001">
    <property type="protein sequence ID" value="SFR32317.1"/>
    <property type="molecule type" value="Genomic_DNA"/>
</dbReference>
<gene>
    <name evidence="2" type="ORF">SAMN04490243_0465</name>
</gene>
<sequence>MIKFFRKIRQELLAEGNMGKYFKYAIGEIILVVIGILIALSINNWNISFQNEEKEILYLTRLTTNLGRDVDLFEAVIREDSLHLASLLDIENNLTTTLDTITDPLNGFQFLKKTFLFTANRTVIDNLISSGQIELLRSNNLVENIMQYYRNTDRLRIGVDGAIQENNREVTRNLILPFENAKITDSDYLNRLRNSIKYRMRLIEAQMKRYKKNQADAETLIGFINQEIENIETIY</sequence>
<dbReference type="OrthoDB" id="821805at2"/>
<dbReference type="Proteomes" id="UP000199534">
    <property type="component" value="Unassembled WGS sequence"/>
</dbReference>
<proteinExistence type="predicted"/>
<evidence type="ECO:0000313" key="2">
    <source>
        <dbReference type="EMBL" id="SFR32317.1"/>
    </source>
</evidence>
<evidence type="ECO:0000256" key="1">
    <source>
        <dbReference type="SAM" id="Phobius"/>
    </source>
</evidence>
<dbReference type="STRING" id="400055.SAMN04490243_0465"/>
<protein>
    <submittedName>
        <fullName evidence="2">Uncharacterized protein</fullName>
    </submittedName>
</protein>